<accession>A0A178KL38</accession>
<dbReference type="PANTHER" id="PTHR44167">
    <property type="entry name" value="OVARIAN-SPECIFIC SERINE/THREONINE-PROTEIN KINASE LOK-RELATED"/>
    <property type="match status" value="1"/>
</dbReference>
<dbReference type="AlphaFoldDB" id="A0A178KL38"/>
<comment type="caution">
    <text evidence="2">The sequence shown here is derived from an EMBL/GenBank/DDBJ whole genome shotgun (WGS) entry which is preliminary data.</text>
</comment>
<dbReference type="Proteomes" id="UP000078503">
    <property type="component" value="Unassembled WGS sequence"/>
</dbReference>
<dbReference type="Gene3D" id="1.10.510.10">
    <property type="entry name" value="Transferase(Phosphotransferase) domain 1"/>
    <property type="match status" value="1"/>
</dbReference>
<dbReference type="SUPFAM" id="SSF56112">
    <property type="entry name" value="Protein kinase-like (PK-like)"/>
    <property type="match status" value="1"/>
</dbReference>
<dbReference type="GO" id="GO:0005737">
    <property type="term" value="C:cytoplasm"/>
    <property type="evidence" value="ECO:0007669"/>
    <property type="project" value="TreeGrafter"/>
</dbReference>
<dbReference type="PROSITE" id="PS50011">
    <property type="entry name" value="PROTEIN_KINASE_DOM"/>
    <property type="match status" value="1"/>
</dbReference>
<dbReference type="PANTHER" id="PTHR44167:SF31">
    <property type="entry name" value="PROTEIN CBG02007"/>
    <property type="match status" value="1"/>
</dbReference>
<organism evidence="2 3">
    <name type="scientific">Photobacterium jeanii</name>
    <dbReference type="NCBI Taxonomy" id="858640"/>
    <lineage>
        <taxon>Bacteria</taxon>
        <taxon>Pseudomonadati</taxon>
        <taxon>Pseudomonadota</taxon>
        <taxon>Gammaproteobacteria</taxon>
        <taxon>Vibrionales</taxon>
        <taxon>Vibrionaceae</taxon>
        <taxon>Photobacterium</taxon>
    </lineage>
</organism>
<evidence type="ECO:0000313" key="3">
    <source>
        <dbReference type="Proteomes" id="UP000078503"/>
    </source>
</evidence>
<sequence length="193" mass="22299">MKDKQGSDMSPVLIKQGDKDSLAREWHSLQSCESHYFRQAKAWLVDDNVLVLDYVEGESLLSLDSEQAALFLYLLPQIVRAISVLHQQGWIHGDIKPSNVLFDKRYLKITLIDFGAALPINTMISSQSSIQLTPGFSPESRSYQNHKVTEKDDWYALWQWVLQLKKQSEQGVLTQRESKQLARWLMWLEMKGC</sequence>
<dbReference type="GO" id="GO:0005524">
    <property type="term" value="F:ATP binding"/>
    <property type="evidence" value="ECO:0007669"/>
    <property type="project" value="InterPro"/>
</dbReference>
<keyword evidence="3" id="KW-1185">Reference proteome</keyword>
<dbReference type="EMBL" id="LVHF01000012">
    <property type="protein sequence ID" value="OAN17836.1"/>
    <property type="molecule type" value="Genomic_DNA"/>
</dbReference>
<reference evidence="2 3" key="1">
    <citation type="submission" date="2016-03" db="EMBL/GenBank/DDBJ databases">
        <title>Photobacterium proteolyticum sp. nov. a protease producing bacterium isolated from ocean sediments of Laizhou Bay.</title>
        <authorList>
            <person name="Li Y."/>
        </authorList>
    </citation>
    <scope>NUCLEOTIDE SEQUENCE [LARGE SCALE GENOMIC DNA]</scope>
    <source>
        <strain evidence="2 3">R-40508</strain>
    </source>
</reference>
<dbReference type="SMART" id="SM00220">
    <property type="entry name" value="S_TKc"/>
    <property type="match status" value="1"/>
</dbReference>
<protein>
    <recommendedName>
        <fullName evidence="1">Protein kinase domain-containing protein</fullName>
    </recommendedName>
</protein>
<proteinExistence type="predicted"/>
<evidence type="ECO:0000259" key="1">
    <source>
        <dbReference type="PROSITE" id="PS50011"/>
    </source>
</evidence>
<dbReference type="Pfam" id="PF00069">
    <property type="entry name" value="Pkinase"/>
    <property type="match status" value="1"/>
</dbReference>
<dbReference type="STRING" id="858640.A3K86_02645"/>
<evidence type="ECO:0000313" key="2">
    <source>
        <dbReference type="EMBL" id="OAN17836.1"/>
    </source>
</evidence>
<name>A0A178KL38_9GAMM</name>
<feature type="domain" description="Protein kinase" evidence="1">
    <location>
        <begin position="1"/>
        <end position="193"/>
    </location>
</feature>
<dbReference type="GO" id="GO:0004674">
    <property type="term" value="F:protein serine/threonine kinase activity"/>
    <property type="evidence" value="ECO:0007669"/>
    <property type="project" value="TreeGrafter"/>
</dbReference>
<dbReference type="InterPro" id="IPR000719">
    <property type="entry name" value="Prot_kinase_dom"/>
</dbReference>
<gene>
    <name evidence="2" type="ORF">A3K86_02645</name>
</gene>
<dbReference type="InterPro" id="IPR011009">
    <property type="entry name" value="Kinase-like_dom_sf"/>
</dbReference>